<dbReference type="InterPro" id="IPR016040">
    <property type="entry name" value="NAD(P)-bd_dom"/>
</dbReference>
<dbReference type="AlphaFoldDB" id="B0XQM3"/>
<dbReference type="Proteomes" id="UP000001699">
    <property type="component" value="Unassembled WGS sequence"/>
</dbReference>
<keyword evidence="4" id="KW-1185">Reference proteome</keyword>
<reference evidence="3 4" key="1">
    <citation type="journal article" date="2008" name="PLoS Genet.">
        <title>Genomic islands in the pathogenic filamentous fungus Aspergillus fumigatus.</title>
        <authorList>
            <person name="Fedorova N.D."/>
            <person name="Khaldi N."/>
            <person name="Joardar V.S."/>
            <person name="Maiti R."/>
            <person name="Amedeo P."/>
            <person name="Anderson M.J."/>
            <person name="Crabtree J."/>
            <person name="Silva J.C."/>
            <person name="Badger J.H."/>
            <person name="Albarraq A."/>
            <person name="Angiuoli S."/>
            <person name="Bussey H."/>
            <person name="Bowyer P."/>
            <person name="Cotty P.J."/>
            <person name="Dyer P.S."/>
            <person name="Egan A."/>
            <person name="Galens K."/>
            <person name="Fraser-Liggett C.M."/>
            <person name="Haas B.J."/>
            <person name="Inman J.M."/>
            <person name="Kent R."/>
            <person name="Lemieux S."/>
            <person name="Malavazi I."/>
            <person name="Orvis J."/>
            <person name="Roemer T."/>
            <person name="Ronning C.M."/>
            <person name="Sundaram J.P."/>
            <person name="Sutton G."/>
            <person name="Turner G."/>
            <person name="Venter J.C."/>
            <person name="White O.R."/>
            <person name="Whitty B.R."/>
            <person name="Youngman P."/>
            <person name="Wolfe K.H."/>
            <person name="Goldman G.H."/>
            <person name="Wortman J.R."/>
            <person name="Jiang B."/>
            <person name="Denning D.W."/>
            <person name="Nierman W.C."/>
        </authorList>
    </citation>
    <scope>NUCLEOTIDE SEQUENCE [LARGE SCALE GENOMIC DNA]</scope>
    <source>
        <strain evidence="4">CBS 144.89 / FGSC A1163 / CEA10</strain>
    </source>
</reference>
<dbReference type="OrthoDB" id="10254221at2759"/>
<feature type="domain" description="NAD(P)-binding" evidence="2">
    <location>
        <begin position="12"/>
        <end position="217"/>
    </location>
</feature>
<name>B0XQM3_ASPFC</name>
<evidence type="ECO:0000313" key="3">
    <source>
        <dbReference type="EMBL" id="EDP56337.1"/>
    </source>
</evidence>
<sequence length="242" mass="26777">MASKSNTILVLGATGPAGICLLRELISSSYHVVVYARNPAKIPNDIASQGLLTVTKGEMNDHESLEKTMSPCSAVLSLLGPSIDHKDIDPSIYAGYYRDAVFPAMRKLGIRRIIAMGTISISHRDDHFTIFQPMVHVFMRFFAKAIYSNMQNVAATFQKAGQGLDWTVFRIARIVGECDELSWRSDGDACQVYAGRVGGKGWTTSITRAELARWIVCNIESSEWPRRESIATGTCDCLRPRN</sequence>
<organism evidence="3 4">
    <name type="scientific">Aspergillus fumigatus (strain CBS 144.89 / FGSC A1163 / CEA10)</name>
    <name type="common">Neosartorya fumigata</name>
    <dbReference type="NCBI Taxonomy" id="451804"/>
    <lineage>
        <taxon>Eukaryota</taxon>
        <taxon>Fungi</taxon>
        <taxon>Dikarya</taxon>
        <taxon>Ascomycota</taxon>
        <taxon>Pezizomycotina</taxon>
        <taxon>Eurotiomycetes</taxon>
        <taxon>Eurotiomycetidae</taxon>
        <taxon>Eurotiales</taxon>
        <taxon>Aspergillaceae</taxon>
        <taxon>Aspergillus</taxon>
        <taxon>Aspergillus subgen. Fumigati</taxon>
    </lineage>
</organism>
<protein>
    <recommendedName>
        <fullName evidence="2">NAD(P)-binding domain-containing protein</fullName>
    </recommendedName>
</protein>
<dbReference type="InterPro" id="IPR051606">
    <property type="entry name" value="Polyketide_Oxido-like"/>
</dbReference>
<comment type="similarity">
    <text evidence="1">Belongs to the avfA family.</text>
</comment>
<evidence type="ECO:0000313" key="4">
    <source>
        <dbReference type="Proteomes" id="UP000001699"/>
    </source>
</evidence>
<evidence type="ECO:0000256" key="1">
    <source>
        <dbReference type="ARBA" id="ARBA00038376"/>
    </source>
</evidence>
<dbReference type="Gene3D" id="3.40.50.720">
    <property type="entry name" value="NAD(P)-binding Rossmann-like Domain"/>
    <property type="match status" value="1"/>
</dbReference>
<dbReference type="GO" id="GO:0016646">
    <property type="term" value="F:oxidoreductase activity, acting on the CH-NH group of donors, NAD or NADP as acceptor"/>
    <property type="evidence" value="ECO:0007669"/>
    <property type="project" value="TreeGrafter"/>
</dbReference>
<proteinExistence type="inferred from homology"/>
<dbReference type="EMBL" id="DS499594">
    <property type="protein sequence ID" value="EDP56337.1"/>
    <property type="molecule type" value="Genomic_DNA"/>
</dbReference>
<dbReference type="PANTHER" id="PTHR43355">
    <property type="entry name" value="FLAVIN REDUCTASE (NADPH)"/>
    <property type="match status" value="1"/>
</dbReference>
<dbReference type="VEuPathDB" id="FungiDB:AFUB_010460"/>
<accession>B0XQM3</accession>
<dbReference type="HOGENOM" id="CLU_025711_4_3_1"/>
<dbReference type="Pfam" id="PF13460">
    <property type="entry name" value="NAD_binding_10"/>
    <property type="match status" value="1"/>
</dbReference>
<gene>
    <name evidence="3" type="ORF">AFUB_010460</name>
</gene>
<evidence type="ECO:0000259" key="2">
    <source>
        <dbReference type="Pfam" id="PF13460"/>
    </source>
</evidence>
<dbReference type="PANTHER" id="PTHR43355:SF2">
    <property type="entry name" value="FLAVIN REDUCTASE (NADPH)"/>
    <property type="match status" value="1"/>
</dbReference>
<dbReference type="InterPro" id="IPR036291">
    <property type="entry name" value="NAD(P)-bd_dom_sf"/>
</dbReference>
<dbReference type="SUPFAM" id="SSF51735">
    <property type="entry name" value="NAD(P)-binding Rossmann-fold domains"/>
    <property type="match status" value="1"/>
</dbReference>